<keyword evidence="3 7" id="KW-0418">Kinase</keyword>
<dbReference type="KEGG" id="had:CDV25_02035"/>
<dbReference type="Gene3D" id="3.30.70.890">
    <property type="entry name" value="GHMP kinase, C-terminal domain"/>
    <property type="match status" value="1"/>
</dbReference>
<dbReference type="OrthoDB" id="9809438at2"/>
<dbReference type="InterPro" id="IPR020568">
    <property type="entry name" value="Ribosomal_Su5_D2-typ_SF"/>
</dbReference>
<dbReference type="SUPFAM" id="SSF55060">
    <property type="entry name" value="GHMP Kinase, C-terminal domain"/>
    <property type="match status" value="1"/>
</dbReference>
<accession>A0A2U8FE45</accession>
<dbReference type="InterPro" id="IPR036554">
    <property type="entry name" value="GHMP_kinase_C_sf"/>
</dbReference>
<dbReference type="Gene3D" id="3.30.230.10">
    <property type="match status" value="1"/>
</dbReference>
<proteinExistence type="predicted"/>
<dbReference type="NCBIfam" id="NF003216">
    <property type="entry name" value="PRK04181.1"/>
    <property type="match status" value="1"/>
</dbReference>
<dbReference type="PANTHER" id="PTHR43527:SF2">
    <property type="entry name" value="4-DIPHOSPHOCYTIDYL-2-C-METHYL-D-ERYTHRITOL KINASE, CHLOROPLASTIC"/>
    <property type="match status" value="1"/>
</dbReference>
<dbReference type="GO" id="GO:0016114">
    <property type="term" value="P:terpenoid biosynthetic process"/>
    <property type="evidence" value="ECO:0007669"/>
    <property type="project" value="UniProtKB-UniRule"/>
</dbReference>
<dbReference type="InterPro" id="IPR006204">
    <property type="entry name" value="GHMP_kinase_N_dom"/>
</dbReference>
<organism evidence="7 8">
    <name type="scientific">Helicobacter apodemus</name>
    <dbReference type="NCBI Taxonomy" id="135569"/>
    <lineage>
        <taxon>Bacteria</taxon>
        <taxon>Pseudomonadati</taxon>
        <taxon>Campylobacterota</taxon>
        <taxon>Epsilonproteobacteria</taxon>
        <taxon>Campylobacterales</taxon>
        <taxon>Helicobacteraceae</taxon>
        <taxon>Helicobacter</taxon>
    </lineage>
</organism>
<gene>
    <name evidence="7" type="ORF">CDV25_02035</name>
</gene>
<dbReference type="InterPro" id="IPR004424">
    <property type="entry name" value="IspE"/>
</dbReference>
<dbReference type="NCBIfam" id="TIGR00154">
    <property type="entry name" value="ispE"/>
    <property type="match status" value="1"/>
</dbReference>
<reference evidence="7 8" key="1">
    <citation type="submission" date="2017-06" db="EMBL/GenBank/DDBJ databases">
        <title>Complete genome of Helicobacter apodemus.</title>
        <authorList>
            <person name="Cho S."/>
        </authorList>
    </citation>
    <scope>NUCLEOTIDE SEQUENCE [LARGE SCALE GENOMIC DNA]</scope>
    <source>
        <strain evidence="8">SNUVETPUB-15-01</strain>
    </source>
</reference>
<feature type="domain" description="GHMP kinase N-terminal" evidence="6">
    <location>
        <begin position="64"/>
        <end position="146"/>
    </location>
</feature>
<dbReference type="GO" id="GO:0050515">
    <property type="term" value="F:4-(cytidine 5'-diphospho)-2-C-methyl-D-erythritol kinase activity"/>
    <property type="evidence" value="ECO:0007669"/>
    <property type="project" value="UniProtKB-UniRule"/>
</dbReference>
<evidence type="ECO:0000259" key="6">
    <source>
        <dbReference type="Pfam" id="PF00288"/>
    </source>
</evidence>
<name>A0A2U8FE45_9HELI</name>
<dbReference type="SUPFAM" id="SSF54211">
    <property type="entry name" value="Ribosomal protein S5 domain 2-like"/>
    <property type="match status" value="1"/>
</dbReference>
<dbReference type="GO" id="GO:0005524">
    <property type="term" value="F:ATP binding"/>
    <property type="evidence" value="ECO:0007669"/>
    <property type="project" value="UniProtKB-KW"/>
</dbReference>
<evidence type="ECO:0000256" key="2">
    <source>
        <dbReference type="ARBA" id="ARBA00022741"/>
    </source>
</evidence>
<dbReference type="InterPro" id="IPR014721">
    <property type="entry name" value="Ribsml_uS5_D2-typ_fold_subgr"/>
</dbReference>
<sequence length="250" mass="28730">MIKSFAKINIFLKITGKMVYKGQDYHTLSSRFMLYKDLYDEMEISLDSKEFEILGNFDCSLERNTIYRAYKEILPFLNQQQREILSHLQVVVNKKIPSGGGLGGGSSNAASFLCWVNDFCKLDLEKERLCEIGSRVGSDVPFFVSGYTMANVSGRGEVVEFYDEEALKVEIVNPNIPCNTAQIYKEYSKNFYKPSQENWFYLENNKILEKSAFEINDLLAPLLKIYPNLNHWVKEGFFLSGSGSCFWRAV</sequence>
<dbReference type="Pfam" id="PF00288">
    <property type="entry name" value="GHMP_kinases_N"/>
    <property type="match status" value="1"/>
</dbReference>
<evidence type="ECO:0000313" key="7">
    <source>
        <dbReference type="EMBL" id="AWI33675.1"/>
    </source>
</evidence>
<evidence type="ECO:0000256" key="5">
    <source>
        <dbReference type="NCBIfam" id="TIGR00154"/>
    </source>
</evidence>
<evidence type="ECO:0000256" key="3">
    <source>
        <dbReference type="ARBA" id="ARBA00022777"/>
    </source>
</evidence>
<dbReference type="PANTHER" id="PTHR43527">
    <property type="entry name" value="4-DIPHOSPHOCYTIDYL-2-C-METHYL-D-ERYTHRITOL KINASE, CHLOROPLASTIC"/>
    <property type="match status" value="1"/>
</dbReference>
<dbReference type="EMBL" id="CP021886">
    <property type="protein sequence ID" value="AWI33675.1"/>
    <property type="molecule type" value="Genomic_DNA"/>
</dbReference>
<dbReference type="EC" id="2.7.1.148" evidence="5"/>
<evidence type="ECO:0000256" key="1">
    <source>
        <dbReference type="ARBA" id="ARBA00022679"/>
    </source>
</evidence>
<evidence type="ECO:0000256" key="4">
    <source>
        <dbReference type="ARBA" id="ARBA00022840"/>
    </source>
</evidence>
<dbReference type="AlphaFoldDB" id="A0A2U8FE45"/>
<evidence type="ECO:0000313" key="8">
    <source>
        <dbReference type="Proteomes" id="UP000244890"/>
    </source>
</evidence>
<dbReference type="Proteomes" id="UP000244890">
    <property type="component" value="Chromosome"/>
</dbReference>
<protein>
    <recommendedName>
        <fullName evidence="5">4-(cytidine 5'-diphospho)-2-C-methyl-D-erythritol kinase</fullName>
        <ecNumber evidence="5">2.7.1.148</ecNumber>
    </recommendedName>
</protein>
<dbReference type="PIRSF" id="PIRSF010376">
    <property type="entry name" value="IspE"/>
    <property type="match status" value="1"/>
</dbReference>
<keyword evidence="1" id="KW-0808">Transferase</keyword>
<keyword evidence="2" id="KW-0547">Nucleotide-binding</keyword>
<keyword evidence="4" id="KW-0067">ATP-binding</keyword>
<dbReference type="RefSeq" id="WP_108910560.1">
    <property type="nucleotide sequence ID" value="NZ_CP021886.1"/>
</dbReference>